<feature type="compositionally biased region" description="Basic and acidic residues" evidence="1">
    <location>
        <begin position="132"/>
        <end position="147"/>
    </location>
</feature>
<keyword evidence="3" id="KW-1185">Reference proteome</keyword>
<feature type="compositionally biased region" description="Low complexity" evidence="1">
    <location>
        <begin position="148"/>
        <end position="159"/>
    </location>
</feature>
<comment type="caution">
    <text evidence="2">The sequence shown here is derived from an EMBL/GenBank/DDBJ whole genome shotgun (WGS) entry which is preliminary data.</text>
</comment>
<evidence type="ECO:0000313" key="2">
    <source>
        <dbReference type="EMBL" id="CAJ1949779.1"/>
    </source>
</evidence>
<dbReference type="Proteomes" id="UP001295423">
    <property type="component" value="Unassembled WGS sequence"/>
</dbReference>
<gene>
    <name evidence="2" type="ORF">CYCCA115_LOCUS12268</name>
</gene>
<reference evidence="2" key="1">
    <citation type="submission" date="2023-08" db="EMBL/GenBank/DDBJ databases">
        <authorList>
            <person name="Audoor S."/>
            <person name="Bilcke G."/>
        </authorList>
    </citation>
    <scope>NUCLEOTIDE SEQUENCE</scope>
</reference>
<feature type="compositionally biased region" description="Acidic residues" evidence="1">
    <location>
        <begin position="160"/>
        <end position="201"/>
    </location>
</feature>
<accession>A0AAD2FR33</accession>
<feature type="region of interest" description="Disordered" evidence="1">
    <location>
        <begin position="132"/>
        <end position="261"/>
    </location>
</feature>
<dbReference type="EMBL" id="CAKOGP040001758">
    <property type="protein sequence ID" value="CAJ1949779.1"/>
    <property type="molecule type" value="Genomic_DNA"/>
</dbReference>
<evidence type="ECO:0000256" key="1">
    <source>
        <dbReference type="SAM" id="MobiDB-lite"/>
    </source>
</evidence>
<organism evidence="2 3">
    <name type="scientific">Cylindrotheca closterium</name>
    <dbReference type="NCBI Taxonomy" id="2856"/>
    <lineage>
        <taxon>Eukaryota</taxon>
        <taxon>Sar</taxon>
        <taxon>Stramenopiles</taxon>
        <taxon>Ochrophyta</taxon>
        <taxon>Bacillariophyta</taxon>
        <taxon>Bacillariophyceae</taxon>
        <taxon>Bacillariophycidae</taxon>
        <taxon>Bacillariales</taxon>
        <taxon>Bacillariaceae</taxon>
        <taxon>Cylindrotheca</taxon>
    </lineage>
</organism>
<proteinExistence type="predicted"/>
<evidence type="ECO:0000313" key="3">
    <source>
        <dbReference type="Proteomes" id="UP001295423"/>
    </source>
</evidence>
<feature type="compositionally biased region" description="Basic residues" evidence="1">
    <location>
        <begin position="215"/>
        <end position="235"/>
    </location>
</feature>
<sequence length="261" mass="28456">MTLLHDALEAYLGPLLKKHNNGTYLTWEDLTASKAAATKVLEGSDNIFVSKKLDALHESQVNAYKEAGTKALKEFAEAMSLEPMEEGDSKETFVRRCVLAIRKTELPLWPGIENFKKLVREEVQKRALATFEKYHPAEGSEELKTEPSAESGAEPGAEPSEGEGEVEGDTEPDQSEEGEAEGEGEAMTDEEEGEEEEEDGEVEQKSDKPAAAPKGKNKVNNKNNPKKKVVRKKGAGAKSGIRKNFAGNRRGKKNAPGNKSG</sequence>
<name>A0AAD2FR33_9STRA</name>
<dbReference type="AlphaFoldDB" id="A0AAD2FR33"/>
<protein>
    <submittedName>
        <fullName evidence="2">Uncharacterized protein</fullName>
    </submittedName>
</protein>